<evidence type="ECO:0000313" key="13">
    <source>
        <dbReference type="EMBL" id="KUJ77063.1"/>
    </source>
</evidence>
<feature type="transmembrane region" description="Helical" evidence="11">
    <location>
        <begin position="815"/>
        <end position="835"/>
    </location>
</feature>
<dbReference type="SUPFAM" id="SSF81665">
    <property type="entry name" value="Calcium ATPase, transmembrane domain M"/>
    <property type="match status" value="1"/>
</dbReference>
<dbReference type="InterPro" id="IPR023214">
    <property type="entry name" value="HAD_sf"/>
</dbReference>
<dbReference type="Gene3D" id="3.40.50.1000">
    <property type="entry name" value="HAD superfamily/HAD-like"/>
    <property type="match status" value="1"/>
</dbReference>
<feature type="transmembrane region" description="Helical" evidence="11">
    <location>
        <begin position="882"/>
        <end position="903"/>
    </location>
</feature>
<dbReference type="Pfam" id="PF00690">
    <property type="entry name" value="Cation_ATPase_N"/>
    <property type="match status" value="1"/>
</dbReference>
<dbReference type="PRINTS" id="PR00119">
    <property type="entry name" value="CATATPASE"/>
</dbReference>
<dbReference type="Pfam" id="PF00122">
    <property type="entry name" value="E1-E2_ATPase"/>
    <property type="match status" value="1"/>
</dbReference>
<reference evidence="14" key="1">
    <citation type="submission" date="2015-12" db="EMBL/GenBank/DDBJ databases">
        <authorList>
            <person name="Zhang G."/>
            <person name="Stingl U."/>
        </authorList>
    </citation>
    <scope>NUCLEOTIDE SEQUENCE [LARGE SCALE GENOMIC DNA]</scope>
    <source>
        <strain evidence="14">ZGT108</strain>
    </source>
</reference>
<dbReference type="InterPro" id="IPR023298">
    <property type="entry name" value="ATPase_P-typ_TM_dom_sf"/>
</dbReference>
<dbReference type="GO" id="GO:1990573">
    <property type="term" value="P:potassium ion import across plasma membrane"/>
    <property type="evidence" value="ECO:0007669"/>
    <property type="project" value="TreeGrafter"/>
</dbReference>
<evidence type="ECO:0000256" key="11">
    <source>
        <dbReference type="SAM" id="Phobius"/>
    </source>
</evidence>
<dbReference type="Gene3D" id="1.20.1110.10">
    <property type="entry name" value="Calcium-transporting ATPase, transmembrane domain"/>
    <property type="match status" value="1"/>
</dbReference>
<dbReference type="Gene3D" id="2.70.150.10">
    <property type="entry name" value="Calcium-transporting ATPase, cytoplasmic transduction domain A"/>
    <property type="match status" value="1"/>
</dbReference>
<keyword evidence="4 11" id="KW-0812">Transmembrane</keyword>
<dbReference type="PANTHER" id="PTHR43294">
    <property type="entry name" value="SODIUM/POTASSIUM-TRANSPORTING ATPASE SUBUNIT ALPHA"/>
    <property type="match status" value="1"/>
</dbReference>
<evidence type="ECO:0000256" key="10">
    <source>
        <dbReference type="ARBA" id="ARBA00023136"/>
    </source>
</evidence>
<feature type="transmembrane region" description="Helical" evidence="11">
    <location>
        <begin position="259"/>
        <end position="277"/>
    </location>
</feature>
<dbReference type="FunFam" id="3.40.50.1000:FF:000028">
    <property type="entry name" value="Calcium-transporting P-type ATPase, putative"/>
    <property type="match status" value="1"/>
</dbReference>
<dbReference type="Gene3D" id="3.40.1110.10">
    <property type="entry name" value="Calcium-transporting ATPase, cytoplasmic domain N"/>
    <property type="match status" value="1"/>
</dbReference>
<dbReference type="GO" id="GO:0030007">
    <property type="term" value="P:intracellular potassium ion homeostasis"/>
    <property type="evidence" value="ECO:0007669"/>
    <property type="project" value="TreeGrafter"/>
</dbReference>
<name>A0A0X3TMY0_9RHOB</name>
<comment type="similarity">
    <text evidence="2">Belongs to the cation transport ATPase (P-type) (TC 3.A.3) family. Type IIA subfamily.</text>
</comment>
<dbReference type="SUPFAM" id="SSF56784">
    <property type="entry name" value="HAD-like"/>
    <property type="match status" value="1"/>
</dbReference>
<dbReference type="Pfam" id="PF13246">
    <property type="entry name" value="Cation_ATPase"/>
    <property type="match status" value="1"/>
</dbReference>
<dbReference type="OrthoDB" id="9807843at2"/>
<proteinExistence type="inferred from homology"/>
<dbReference type="InterPro" id="IPR044492">
    <property type="entry name" value="P_typ_ATPase_HD_dom"/>
</dbReference>
<dbReference type="GO" id="GO:0036376">
    <property type="term" value="P:sodium ion export across plasma membrane"/>
    <property type="evidence" value="ECO:0007669"/>
    <property type="project" value="TreeGrafter"/>
</dbReference>
<dbReference type="InterPro" id="IPR004014">
    <property type="entry name" value="ATPase_P-typ_cation-transptr_N"/>
</dbReference>
<dbReference type="GO" id="GO:0006883">
    <property type="term" value="P:intracellular sodium ion homeostasis"/>
    <property type="evidence" value="ECO:0007669"/>
    <property type="project" value="TreeGrafter"/>
</dbReference>
<evidence type="ECO:0000256" key="4">
    <source>
        <dbReference type="ARBA" id="ARBA00022692"/>
    </source>
</evidence>
<feature type="transmembrane region" description="Helical" evidence="11">
    <location>
        <begin position="847"/>
        <end position="870"/>
    </location>
</feature>
<dbReference type="NCBIfam" id="TIGR01494">
    <property type="entry name" value="ATPase_P-type"/>
    <property type="match status" value="3"/>
</dbReference>
<dbReference type="AlphaFoldDB" id="A0A0X3TMY0"/>
<dbReference type="Pfam" id="PF00689">
    <property type="entry name" value="Cation_ATPase_C"/>
    <property type="match status" value="1"/>
</dbReference>
<comment type="subcellular location">
    <subcellularLocation>
        <location evidence="1">Cell membrane</location>
        <topology evidence="1">Multi-pass membrane protein</topology>
    </subcellularLocation>
</comment>
<keyword evidence="5" id="KW-0479">Metal-binding</keyword>
<keyword evidence="14" id="KW-1185">Reference proteome</keyword>
<dbReference type="PRINTS" id="PR00120">
    <property type="entry name" value="HATPASE"/>
</dbReference>
<dbReference type="FunFam" id="2.70.150.10:FF:000016">
    <property type="entry name" value="Calcium-transporting P-type ATPase putative"/>
    <property type="match status" value="1"/>
</dbReference>
<evidence type="ECO:0000256" key="1">
    <source>
        <dbReference type="ARBA" id="ARBA00004651"/>
    </source>
</evidence>
<keyword evidence="7" id="KW-0067">ATP-binding</keyword>
<keyword evidence="3" id="KW-1003">Cell membrane</keyword>
<dbReference type="InterPro" id="IPR008250">
    <property type="entry name" value="ATPase_P-typ_transduc_dom_A_sf"/>
</dbReference>
<dbReference type="InterPro" id="IPR001757">
    <property type="entry name" value="P_typ_ATPase"/>
</dbReference>
<dbReference type="PANTHER" id="PTHR43294:SF21">
    <property type="entry name" value="CATION TRANSPORTING ATPASE"/>
    <property type="match status" value="1"/>
</dbReference>
<evidence type="ECO:0000256" key="2">
    <source>
        <dbReference type="ARBA" id="ARBA00005675"/>
    </source>
</evidence>
<evidence type="ECO:0000256" key="8">
    <source>
        <dbReference type="ARBA" id="ARBA00022967"/>
    </source>
</evidence>
<evidence type="ECO:0000256" key="3">
    <source>
        <dbReference type="ARBA" id="ARBA00022475"/>
    </source>
</evidence>
<dbReference type="InterPro" id="IPR006068">
    <property type="entry name" value="ATPase_P-typ_cation-transptr_C"/>
</dbReference>
<keyword evidence="8" id="KW-1278">Translocase</keyword>
<evidence type="ECO:0000256" key="7">
    <source>
        <dbReference type="ARBA" id="ARBA00022840"/>
    </source>
</evidence>
<feature type="transmembrane region" description="Helical" evidence="11">
    <location>
        <begin position="289"/>
        <end position="311"/>
    </location>
</feature>
<dbReference type="InterPro" id="IPR059000">
    <property type="entry name" value="ATPase_P-type_domA"/>
</dbReference>
<dbReference type="FunFam" id="3.40.50.1000:FF:000001">
    <property type="entry name" value="Phospholipid-transporting ATPase IC"/>
    <property type="match status" value="1"/>
</dbReference>
<accession>A0A0X3TMY0</accession>
<dbReference type="Proteomes" id="UP000053690">
    <property type="component" value="Unassembled WGS sequence"/>
</dbReference>
<dbReference type="SFLD" id="SFLDS00003">
    <property type="entry name" value="Haloacid_Dehalogenase"/>
    <property type="match status" value="1"/>
</dbReference>
<dbReference type="GO" id="GO:0005391">
    <property type="term" value="F:P-type sodium:potassium-exchanging transporter activity"/>
    <property type="evidence" value="ECO:0007669"/>
    <property type="project" value="TreeGrafter"/>
</dbReference>
<dbReference type="GO" id="GO:0005524">
    <property type="term" value="F:ATP binding"/>
    <property type="evidence" value="ECO:0007669"/>
    <property type="project" value="UniProtKB-KW"/>
</dbReference>
<organism evidence="13 14">
    <name type="scientific">Ruegeria profundi</name>
    <dbReference type="NCBI Taxonomy" id="1685378"/>
    <lineage>
        <taxon>Bacteria</taxon>
        <taxon>Pseudomonadati</taxon>
        <taxon>Pseudomonadota</taxon>
        <taxon>Alphaproteobacteria</taxon>
        <taxon>Rhodobacterales</taxon>
        <taxon>Roseobacteraceae</taxon>
        <taxon>Ruegeria</taxon>
    </lineage>
</organism>
<dbReference type="GO" id="GO:1902600">
    <property type="term" value="P:proton transmembrane transport"/>
    <property type="evidence" value="ECO:0007669"/>
    <property type="project" value="TreeGrafter"/>
</dbReference>
<comment type="caution">
    <text evidence="13">The sequence shown here is derived from an EMBL/GenBank/DDBJ whole genome shotgun (WGS) entry which is preliminary data.</text>
</comment>
<gene>
    <name evidence="13" type="ORF">AVO44_18630</name>
</gene>
<dbReference type="SFLD" id="SFLDF00027">
    <property type="entry name" value="p-type_atpase"/>
    <property type="match status" value="1"/>
</dbReference>
<protein>
    <submittedName>
        <fullName evidence="13">ATPase</fullName>
    </submittedName>
</protein>
<feature type="transmembrane region" description="Helical" evidence="11">
    <location>
        <begin position="75"/>
        <end position="108"/>
    </location>
</feature>
<dbReference type="SMART" id="SM00831">
    <property type="entry name" value="Cation_ATPase_N"/>
    <property type="match status" value="1"/>
</dbReference>
<dbReference type="SFLD" id="SFLDG00002">
    <property type="entry name" value="C1.7:_P-type_atpase_like"/>
    <property type="match status" value="1"/>
</dbReference>
<evidence type="ECO:0000256" key="5">
    <source>
        <dbReference type="ARBA" id="ARBA00022723"/>
    </source>
</evidence>
<dbReference type="InterPro" id="IPR036412">
    <property type="entry name" value="HAD-like_sf"/>
</dbReference>
<dbReference type="InterPro" id="IPR050510">
    <property type="entry name" value="Cation_transp_ATPase_P-type"/>
</dbReference>
<dbReference type="PROSITE" id="PS00154">
    <property type="entry name" value="ATPASE_E1_E2"/>
    <property type="match status" value="1"/>
</dbReference>
<dbReference type="InterPro" id="IPR023299">
    <property type="entry name" value="ATPase_P-typ_cyto_dom_N"/>
</dbReference>
<dbReference type="GO" id="GO:0046872">
    <property type="term" value="F:metal ion binding"/>
    <property type="evidence" value="ECO:0007669"/>
    <property type="project" value="UniProtKB-KW"/>
</dbReference>
<evidence type="ECO:0000256" key="6">
    <source>
        <dbReference type="ARBA" id="ARBA00022741"/>
    </source>
</evidence>
<sequence length="912" mass="98129">MQHANHATDDRDTLPTAPWVIEKTALTETLAVDPKHGLSSKTAKERLSRYGLNRLSETEAEPAWKMLLVQFKSPLLIILMVGAVISAFTGHWIDAVAIFVIAIFNAFISFWQEFKAEQSLAALREMSAPQALVRRDGDQVQIAASDLVPGDILIVKTGDILAADIRFLQANRMQVDEAALTGESEPVDKHDRRINDHEVVLADRLNMGFMSTLVTGGTGEGVVVGTGMRTEVGHIADLMSAAKEPKTPLQLKIEALSKVLIIAALIVVAIVIGIGVINGMDLAEMLNTAISLSVAAIPEGLPTVVTILLTLGSQNMASNNALARKLSSVETLGATSVICSDKTGTLTQNQMQVMRIWARGETWEVSGAGFDTSGEFLDSKNQATKVEEGTALWPVLMISAFCNDARLIGEGAETSVQGNPTEGALLVAAAKAGIDVEELSARRSEALQSFPFDSTRKMMSVFAQLPDGRTVLVAKGAPDVILSRAVKVRIGEEERHITPELRADVEDVIDSFGERALRTLAVAYREVSPDELDHDNPEQEIVLAGIHGIMDPPRQEVPHAVAEATSAGIRTVMITGDHAVTAKAIAERIGVISGSQQAVFTGAELDQMKDEDLNSAVKNAAVFARVTPEHKLRIVKALQTNGEVAAMTGDGVNDAPALRAADIGVAMGITGTQVAKDSAALILLDDNFTTIVTAVREGRRIFDNLLKFVRQALTANVAEVTTILFAFLLMGADPLLPITPLMILWVNLVSDGLPALALGFEKSEPDLMRRPPRPRDEDMFGGGMKERILIRGSALGFLTYYVFQEFLERGASLEHAQTAAFMTLIFAQIWHVFDARTTTTLYRKSPLGNTVLLGAVGISIVLSLLAIYSAPGHFVLGTVPLPLSHLLGTFFVAALPTLVLSGLKEMFNLKFV</sequence>
<dbReference type="GO" id="GO:0016887">
    <property type="term" value="F:ATP hydrolysis activity"/>
    <property type="evidence" value="ECO:0007669"/>
    <property type="project" value="InterPro"/>
</dbReference>
<dbReference type="EMBL" id="LQBP01000013">
    <property type="protein sequence ID" value="KUJ77063.1"/>
    <property type="molecule type" value="Genomic_DNA"/>
</dbReference>
<dbReference type="InterPro" id="IPR018303">
    <property type="entry name" value="ATPase_P-typ_P_site"/>
</dbReference>
<dbReference type="STRING" id="1685378.AVO44_18630"/>
<dbReference type="SUPFAM" id="SSF81653">
    <property type="entry name" value="Calcium ATPase, transduction domain A"/>
    <property type="match status" value="1"/>
</dbReference>
<keyword evidence="10 11" id="KW-0472">Membrane</keyword>
<dbReference type="GO" id="GO:0005886">
    <property type="term" value="C:plasma membrane"/>
    <property type="evidence" value="ECO:0007669"/>
    <property type="project" value="UniProtKB-SubCell"/>
</dbReference>
<keyword evidence="6" id="KW-0547">Nucleotide-binding</keyword>
<feature type="domain" description="Cation-transporting P-type ATPase N-terminal" evidence="12">
    <location>
        <begin position="17"/>
        <end position="91"/>
    </location>
</feature>
<keyword evidence="9 11" id="KW-1133">Transmembrane helix</keyword>
<evidence type="ECO:0000313" key="14">
    <source>
        <dbReference type="Proteomes" id="UP000053690"/>
    </source>
</evidence>
<dbReference type="SUPFAM" id="SSF81660">
    <property type="entry name" value="Metal cation-transporting ATPase, ATP-binding domain N"/>
    <property type="match status" value="1"/>
</dbReference>
<evidence type="ECO:0000256" key="9">
    <source>
        <dbReference type="ARBA" id="ARBA00022989"/>
    </source>
</evidence>
<evidence type="ECO:0000259" key="12">
    <source>
        <dbReference type="SMART" id="SM00831"/>
    </source>
</evidence>